<sequence>MYGPRWNHNGKRTTQMSPPGHILIPPFNPLPEFQLSVVSSNQKQTQPVPLQEDRKYSFVSAAPSLNKKMGSGGSKSSRIFRKLLYNIPLQQQQQQQTIGGLPYIASEI</sequence>
<accession>A0A9K3LS03</accession>
<organism evidence="2 3">
    <name type="scientific">Nitzschia inconspicua</name>
    <dbReference type="NCBI Taxonomy" id="303405"/>
    <lineage>
        <taxon>Eukaryota</taxon>
        <taxon>Sar</taxon>
        <taxon>Stramenopiles</taxon>
        <taxon>Ochrophyta</taxon>
        <taxon>Bacillariophyta</taxon>
        <taxon>Bacillariophyceae</taxon>
        <taxon>Bacillariophycidae</taxon>
        <taxon>Bacillariales</taxon>
        <taxon>Bacillariaceae</taxon>
        <taxon>Nitzschia</taxon>
    </lineage>
</organism>
<proteinExistence type="predicted"/>
<dbReference type="AlphaFoldDB" id="A0A9K3LS03"/>
<dbReference type="Proteomes" id="UP000693970">
    <property type="component" value="Unassembled WGS sequence"/>
</dbReference>
<gene>
    <name evidence="2" type="ORF">IV203_028541</name>
</gene>
<protein>
    <submittedName>
        <fullName evidence="2">Uncharacterized protein</fullName>
    </submittedName>
</protein>
<comment type="caution">
    <text evidence="2">The sequence shown here is derived from an EMBL/GenBank/DDBJ whole genome shotgun (WGS) entry which is preliminary data.</text>
</comment>
<evidence type="ECO:0000256" key="1">
    <source>
        <dbReference type="SAM" id="MobiDB-lite"/>
    </source>
</evidence>
<evidence type="ECO:0000313" key="3">
    <source>
        <dbReference type="Proteomes" id="UP000693970"/>
    </source>
</evidence>
<evidence type="ECO:0000313" key="2">
    <source>
        <dbReference type="EMBL" id="KAG7365871.1"/>
    </source>
</evidence>
<keyword evidence="3" id="KW-1185">Reference proteome</keyword>
<reference evidence="2" key="2">
    <citation type="submission" date="2021-04" db="EMBL/GenBank/DDBJ databases">
        <authorList>
            <person name="Podell S."/>
        </authorList>
    </citation>
    <scope>NUCLEOTIDE SEQUENCE</scope>
    <source>
        <strain evidence="2">Hildebrandi</strain>
    </source>
</reference>
<dbReference type="OrthoDB" id="1924787at2759"/>
<feature type="region of interest" description="Disordered" evidence="1">
    <location>
        <begin position="1"/>
        <end position="21"/>
    </location>
</feature>
<name>A0A9K3LS03_9STRA</name>
<reference evidence="2" key="1">
    <citation type="journal article" date="2021" name="Sci. Rep.">
        <title>Diploid genomic architecture of Nitzschia inconspicua, an elite biomass production diatom.</title>
        <authorList>
            <person name="Oliver A."/>
            <person name="Podell S."/>
            <person name="Pinowska A."/>
            <person name="Traller J.C."/>
            <person name="Smith S.R."/>
            <person name="McClure R."/>
            <person name="Beliaev A."/>
            <person name="Bohutskyi P."/>
            <person name="Hill E.A."/>
            <person name="Rabines A."/>
            <person name="Zheng H."/>
            <person name="Allen L.Z."/>
            <person name="Kuo A."/>
            <person name="Grigoriev I.V."/>
            <person name="Allen A.E."/>
            <person name="Hazlebeck D."/>
            <person name="Allen E.E."/>
        </authorList>
    </citation>
    <scope>NUCLEOTIDE SEQUENCE</scope>
    <source>
        <strain evidence="2">Hildebrandi</strain>
    </source>
</reference>
<dbReference type="EMBL" id="JAGRRH010000007">
    <property type="protein sequence ID" value="KAG7365871.1"/>
    <property type="molecule type" value="Genomic_DNA"/>
</dbReference>